<dbReference type="EMBL" id="JAWJWE010000001">
    <property type="protein sequence ID" value="KAK6644120.1"/>
    <property type="molecule type" value="Genomic_DNA"/>
</dbReference>
<dbReference type="AlphaFoldDB" id="A0AAN8SGY6"/>
<dbReference type="Proteomes" id="UP001372834">
    <property type="component" value="Unassembled WGS sequence"/>
</dbReference>
<organism evidence="1 2">
    <name type="scientific">Polyplax serrata</name>
    <name type="common">Common mouse louse</name>
    <dbReference type="NCBI Taxonomy" id="468196"/>
    <lineage>
        <taxon>Eukaryota</taxon>
        <taxon>Metazoa</taxon>
        <taxon>Ecdysozoa</taxon>
        <taxon>Arthropoda</taxon>
        <taxon>Hexapoda</taxon>
        <taxon>Insecta</taxon>
        <taxon>Pterygota</taxon>
        <taxon>Neoptera</taxon>
        <taxon>Paraneoptera</taxon>
        <taxon>Psocodea</taxon>
        <taxon>Troctomorpha</taxon>
        <taxon>Phthiraptera</taxon>
        <taxon>Anoplura</taxon>
        <taxon>Polyplacidae</taxon>
        <taxon>Polyplax</taxon>
    </lineage>
</organism>
<evidence type="ECO:0000313" key="2">
    <source>
        <dbReference type="Proteomes" id="UP001372834"/>
    </source>
</evidence>
<gene>
    <name evidence="1" type="ORF">RUM43_000387</name>
</gene>
<evidence type="ECO:0000313" key="1">
    <source>
        <dbReference type="EMBL" id="KAK6644120.1"/>
    </source>
</evidence>
<reference evidence="1 2" key="1">
    <citation type="submission" date="2023-10" db="EMBL/GenBank/DDBJ databases">
        <title>Genomes of two closely related lineages of the louse Polyplax serrata with different host specificities.</title>
        <authorList>
            <person name="Martinu J."/>
            <person name="Tarabai H."/>
            <person name="Stefka J."/>
            <person name="Hypsa V."/>
        </authorList>
    </citation>
    <scope>NUCLEOTIDE SEQUENCE [LARGE SCALE GENOMIC DNA]</scope>
    <source>
        <strain evidence="1">HR10_N</strain>
    </source>
</reference>
<sequence>MRQEVSVMESTQDFQHENEANYWIRTQTGGKKLEDEYLIGDIIGRGCEGDVLVVGFLLDLMYSSKQLVRVHIQQNRVSGLMLQASRCCIQKA</sequence>
<accession>A0AAN8SGY6</accession>
<comment type="caution">
    <text evidence="1">The sequence shown here is derived from an EMBL/GenBank/DDBJ whole genome shotgun (WGS) entry which is preliminary data.</text>
</comment>
<protein>
    <submittedName>
        <fullName evidence="1">Uncharacterized protein</fullName>
    </submittedName>
</protein>
<proteinExistence type="predicted"/>
<name>A0AAN8SGY6_POLSC</name>